<name>A0ABT1XQA4_9SPHN</name>
<dbReference type="Pfam" id="PF18733">
    <property type="entry name" value="HEPN_LA2681"/>
    <property type="match status" value="1"/>
</dbReference>
<dbReference type="InterPro" id="IPR011990">
    <property type="entry name" value="TPR-like_helical_dom_sf"/>
</dbReference>
<protein>
    <submittedName>
        <fullName evidence="2">LA2681 family HEPN domain-containing protein</fullName>
    </submittedName>
</protein>
<dbReference type="SUPFAM" id="SSF48452">
    <property type="entry name" value="TPR-like"/>
    <property type="match status" value="1"/>
</dbReference>
<evidence type="ECO:0000313" key="3">
    <source>
        <dbReference type="Proteomes" id="UP001206067"/>
    </source>
</evidence>
<evidence type="ECO:0000259" key="1">
    <source>
        <dbReference type="Pfam" id="PF18733"/>
    </source>
</evidence>
<proteinExistence type="predicted"/>
<sequence>MSDAEALVRLGEMIDRAADTTDEKLNDTAITCSEHLQSRDTLAGESRVLLHYFRANAFENRLGLSGEAQSWAWDIPHFEHILLELRKAVAHEAFGDLNPIRQCQIFTNLANRLNAVGRPVEALAHWDRAIAINPRFAMALANRGYGLGHYGNSLYDGGHFALFMLSSHDSLSAASSKDAEFESPDNYAHKQMFELEARRAAERVNIDGARANLTQEFSLGRSRAERQYRSWCLGNRLFLNPLNDLGDFSIAAHDVLHLPSLTLGIDESGAEPPVAFGFYNQLKQEFVAARWLFFEGMTEKGGHFSDKGNHLYDTLNIPSYSLGTEKTKLAFRMAYSLFDKIAFFINDYFKVGLGEKEVSFRSIWSERKGHPKPLRTVFDGRRNWSLRGLYWLSKDLYEPTFQDVAEPEARGMAHLRNHLEHKYCQVHEDLGIGYSIFATAQNGRGLGFRIGREELDSKTLHILKLARAALIYLSLAVHREEQVGRARGDGALVVSMPLMTWNERGRL</sequence>
<dbReference type="EMBL" id="JANKHH010000004">
    <property type="protein sequence ID" value="MCR2833828.1"/>
    <property type="molecule type" value="Genomic_DNA"/>
</dbReference>
<organism evidence="2 3">
    <name type="scientific">Parerythrobacter lacustris</name>
    <dbReference type="NCBI Taxonomy" id="2969984"/>
    <lineage>
        <taxon>Bacteria</taxon>
        <taxon>Pseudomonadati</taxon>
        <taxon>Pseudomonadota</taxon>
        <taxon>Alphaproteobacteria</taxon>
        <taxon>Sphingomonadales</taxon>
        <taxon>Erythrobacteraceae</taxon>
        <taxon>Parerythrobacter</taxon>
    </lineage>
</organism>
<accession>A0ABT1XQA4</accession>
<reference evidence="2 3" key="1">
    <citation type="submission" date="2022-08" db="EMBL/GenBank/DDBJ databases">
        <title>Polyphasic taxonomy analysis of Qipengyuania sp.RS5-5.</title>
        <authorList>
            <person name="Xamxidin M."/>
            <person name="Wu M."/>
        </authorList>
    </citation>
    <scope>NUCLEOTIDE SEQUENCE [LARGE SCALE GENOMIC DNA]</scope>
    <source>
        <strain evidence="2 3">RS5-5</strain>
    </source>
</reference>
<keyword evidence="3" id="KW-1185">Reference proteome</keyword>
<dbReference type="InterPro" id="IPR040826">
    <property type="entry name" value="HEPN_LA2681"/>
</dbReference>
<evidence type="ECO:0000313" key="2">
    <source>
        <dbReference type="EMBL" id="MCR2833828.1"/>
    </source>
</evidence>
<dbReference type="RefSeq" id="WP_257595607.1">
    <property type="nucleotide sequence ID" value="NZ_JANKHH010000004.1"/>
</dbReference>
<dbReference type="Gene3D" id="1.25.40.10">
    <property type="entry name" value="Tetratricopeptide repeat domain"/>
    <property type="match status" value="1"/>
</dbReference>
<dbReference type="Proteomes" id="UP001206067">
    <property type="component" value="Unassembled WGS sequence"/>
</dbReference>
<comment type="caution">
    <text evidence="2">The sequence shown here is derived from an EMBL/GenBank/DDBJ whole genome shotgun (WGS) entry which is preliminary data.</text>
</comment>
<feature type="domain" description="LA2681-like HEPN" evidence="1">
    <location>
        <begin position="270"/>
        <end position="480"/>
    </location>
</feature>
<gene>
    <name evidence="2" type="ORF">NSO95_07705</name>
</gene>